<evidence type="ECO:0000259" key="6">
    <source>
        <dbReference type="PROSITE" id="PS51935"/>
    </source>
</evidence>
<proteinExistence type="inferred from homology"/>
<name>A0ABW6DGI4_9BACT</name>
<comment type="similarity">
    <text evidence="1">Belongs to the peptidase C40 family.</text>
</comment>
<dbReference type="InterPro" id="IPR038765">
    <property type="entry name" value="Papain-like_cys_pep_sf"/>
</dbReference>
<keyword evidence="5" id="KW-0788">Thiol protease</keyword>
<evidence type="ECO:0000313" key="7">
    <source>
        <dbReference type="EMBL" id="MFD3407804.1"/>
    </source>
</evidence>
<sequence>MYKRILLFGVLLLLLDSCSFVKRIFHRSPSTFYSHAEIKSIIKDAQNLKGVPYKFGGMDKKGMDCSGLLYTVYLKNEVNIPRVSADQANFGEEISINELKIGDWVFFATGKVGLISHVGLVTKDHPDITFIHASTTYGVREDKLNQKYWLNRIVKIIRPFKN</sequence>
<evidence type="ECO:0000256" key="5">
    <source>
        <dbReference type="ARBA" id="ARBA00022807"/>
    </source>
</evidence>
<evidence type="ECO:0000313" key="8">
    <source>
        <dbReference type="Proteomes" id="UP001598019"/>
    </source>
</evidence>
<comment type="caution">
    <text evidence="7">The sequence shown here is derived from an EMBL/GenBank/DDBJ whole genome shotgun (WGS) entry which is preliminary data.</text>
</comment>
<dbReference type="PANTHER" id="PTHR47360:SF1">
    <property type="entry name" value="ENDOPEPTIDASE NLPC-RELATED"/>
    <property type="match status" value="1"/>
</dbReference>
<keyword evidence="2" id="KW-0645">Protease</keyword>
<protein>
    <submittedName>
        <fullName evidence="7">C40 family peptidase</fullName>
    </submittedName>
</protein>
<feature type="domain" description="NlpC/P60" evidence="6">
    <location>
        <begin position="35"/>
        <end position="160"/>
    </location>
</feature>
<dbReference type="InterPro" id="IPR052062">
    <property type="entry name" value="Murein_DD/LD_carboxypeptidase"/>
</dbReference>
<dbReference type="SUPFAM" id="SSF54001">
    <property type="entry name" value="Cysteine proteinases"/>
    <property type="match status" value="1"/>
</dbReference>
<gene>
    <name evidence="7" type="ORF">SKC37_03985</name>
</gene>
<keyword evidence="3" id="KW-0732">Signal</keyword>
<dbReference type="EMBL" id="JBBKXX010000001">
    <property type="protein sequence ID" value="MFD3407804.1"/>
    <property type="molecule type" value="Genomic_DNA"/>
</dbReference>
<evidence type="ECO:0000256" key="1">
    <source>
        <dbReference type="ARBA" id="ARBA00007074"/>
    </source>
</evidence>
<evidence type="ECO:0000256" key="3">
    <source>
        <dbReference type="ARBA" id="ARBA00022729"/>
    </source>
</evidence>
<dbReference type="Proteomes" id="UP001598019">
    <property type="component" value="Unassembled WGS sequence"/>
</dbReference>
<dbReference type="PANTHER" id="PTHR47360">
    <property type="entry name" value="MUREIN DD-ENDOPEPTIDASE MEPS/MUREIN LD-CARBOXYPEPTIDASE"/>
    <property type="match status" value="1"/>
</dbReference>
<accession>A0ABW6DGI4</accession>
<evidence type="ECO:0000256" key="4">
    <source>
        <dbReference type="ARBA" id="ARBA00022801"/>
    </source>
</evidence>
<evidence type="ECO:0000256" key="2">
    <source>
        <dbReference type="ARBA" id="ARBA00022670"/>
    </source>
</evidence>
<keyword evidence="4" id="KW-0378">Hydrolase</keyword>
<dbReference type="Gene3D" id="3.90.1720.10">
    <property type="entry name" value="endopeptidase domain like (from Nostoc punctiforme)"/>
    <property type="match status" value="1"/>
</dbReference>
<dbReference type="PROSITE" id="PS51935">
    <property type="entry name" value="NLPC_P60"/>
    <property type="match status" value="1"/>
</dbReference>
<dbReference type="InterPro" id="IPR000064">
    <property type="entry name" value="NLP_P60_dom"/>
</dbReference>
<dbReference type="RefSeq" id="WP_377980212.1">
    <property type="nucleotide sequence ID" value="NZ_JBBKXX010000001.1"/>
</dbReference>
<reference evidence="7 8" key="1">
    <citation type="submission" date="2024-03" db="EMBL/GenBank/DDBJ databases">
        <title>Aquirufa genome sequencing.</title>
        <authorList>
            <person name="Pitt A."/>
            <person name="Hahn M.W."/>
        </authorList>
    </citation>
    <scope>NUCLEOTIDE SEQUENCE [LARGE SCALE GENOMIC DNA]</scope>
    <source>
        <strain evidence="7 8">HETE-83D</strain>
    </source>
</reference>
<dbReference type="Pfam" id="PF00877">
    <property type="entry name" value="NLPC_P60"/>
    <property type="match status" value="1"/>
</dbReference>
<organism evidence="7 8">
    <name type="scientific">Aquirufa esocilacus</name>
    <dbReference type="NCBI Taxonomy" id="3096513"/>
    <lineage>
        <taxon>Bacteria</taxon>
        <taxon>Pseudomonadati</taxon>
        <taxon>Bacteroidota</taxon>
        <taxon>Cytophagia</taxon>
        <taxon>Cytophagales</taxon>
        <taxon>Flectobacillaceae</taxon>
        <taxon>Aquirufa</taxon>
    </lineage>
</organism>
<keyword evidence="8" id="KW-1185">Reference proteome</keyword>